<evidence type="ECO:0000256" key="1">
    <source>
        <dbReference type="SAM" id="SignalP"/>
    </source>
</evidence>
<dbReference type="SUPFAM" id="SSF82185">
    <property type="entry name" value="Histone H3 K4-specific methyltransferase SET7/9 N-terminal domain"/>
    <property type="match status" value="3"/>
</dbReference>
<keyword evidence="3" id="KW-1185">Reference proteome</keyword>
<keyword evidence="1" id="KW-0732">Signal</keyword>
<sequence length="499" mass="57902">MKHNLAIALLLMVWALPAQAQRVWLDEDLDFYDPDHPVSVRYAYYDLPLPQDGDHHRLIVRLPEGEPVLEAWSPTPEWEGQLFVGEYIRRYEDGSIQLTGHYERRQNPCQCGGEQSVRHGLFTEYHPNGQIRLAMRFEDNERADGDYVEYDPEGRPVDEFSLKNGRFHGPRRNYEQGVLVDQGHFRSGRREGAQKTFYTNGNLKRSWTETHFGDYIVQTEGPDVYYREDGSKARVIERTLNSEGRTIKTVTERFHANGELESLTIDEGEYDLVERFNDQGELVAREETRDGLREGLYLGRDWHGLERTHYRNGLRQGPSMIRQGDGSREEGRWVDDEKEGLWLIVDGDGSRREERYRAGELHGLQQRFNAEGERIAFRHFRNGTLHGSTDWVDDYGEREVAGYLKGEREGEFRRYSASGVLVEQGYYENGEPEGAYYLFAEDGRMAEKRVYRQGVAHGDWLQTDSEGRPQLRRSFENGELVGEILLEAEGSDAHYLFSQ</sequence>
<proteinExistence type="predicted"/>
<feature type="chain" id="PRO_5046975834" description="Antitoxin component YwqK of the YwqJK toxin-antitoxin module" evidence="1">
    <location>
        <begin position="21"/>
        <end position="499"/>
    </location>
</feature>
<organism evidence="2 3">
    <name type="scientific">Marinobacter daepoensis</name>
    <dbReference type="NCBI Taxonomy" id="262077"/>
    <lineage>
        <taxon>Bacteria</taxon>
        <taxon>Pseudomonadati</taxon>
        <taxon>Pseudomonadota</taxon>
        <taxon>Gammaproteobacteria</taxon>
        <taxon>Pseudomonadales</taxon>
        <taxon>Marinobacteraceae</taxon>
        <taxon>Marinobacter</taxon>
    </lineage>
</organism>
<dbReference type="Pfam" id="PF07661">
    <property type="entry name" value="MORN_2"/>
    <property type="match status" value="3"/>
</dbReference>
<protein>
    <recommendedName>
        <fullName evidence="4">Antitoxin component YwqK of the YwqJK toxin-antitoxin module</fullName>
    </recommendedName>
</protein>
<name>A0ABS3BEY1_9GAMM</name>
<dbReference type="Gene3D" id="2.20.110.10">
    <property type="entry name" value="Histone H3 K4-specific methyltransferase SET7/9 N-terminal domain"/>
    <property type="match status" value="3"/>
</dbReference>
<dbReference type="Proteomes" id="UP000664344">
    <property type="component" value="Unassembled WGS sequence"/>
</dbReference>
<evidence type="ECO:0000313" key="3">
    <source>
        <dbReference type="Proteomes" id="UP000664344"/>
    </source>
</evidence>
<comment type="caution">
    <text evidence="2">The sequence shown here is derived from an EMBL/GenBank/DDBJ whole genome shotgun (WGS) entry which is preliminary data.</text>
</comment>
<reference evidence="2 3" key="1">
    <citation type="submission" date="2021-02" db="EMBL/GenBank/DDBJ databases">
        <title>PHA producing bacteria isolated from coastal sediment in Guangdong, Shenzhen.</title>
        <authorList>
            <person name="Zheng W."/>
            <person name="Yu S."/>
            <person name="Huang Y."/>
        </authorList>
    </citation>
    <scope>NUCLEOTIDE SEQUENCE [LARGE SCALE GENOMIC DNA]</scope>
    <source>
        <strain evidence="2 3">TN21-5</strain>
    </source>
</reference>
<dbReference type="RefSeq" id="WP_206557457.1">
    <property type="nucleotide sequence ID" value="NZ_JAFKDB010000015.1"/>
</dbReference>
<dbReference type="InterPro" id="IPR011652">
    <property type="entry name" value="MORN_2"/>
</dbReference>
<evidence type="ECO:0008006" key="4">
    <source>
        <dbReference type="Google" id="ProtNLM"/>
    </source>
</evidence>
<dbReference type="EMBL" id="JAFKDB010000015">
    <property type="protein sequence ID" value="MBN7770156.1"/>
    <property type="molecule type" value="Genomic_DNA"/>
</dbReference>
<evidence type="ECO:0000313" key="2">
    <source>
        <dbReference type="EMBL" id="MBN7770156.1"/>
    </source>
</evidence>
<gene>
    <name evidence="2" type="ORF">JYP53_09635</name>
</gene>
<dbReference type="PANTHER" id="PTHR46820">
    <property type="entry name" value="HISTONE-LYSINE N-METHYLTRANSFERASE SETD7"/>
    <property type="match status" value="1"/>
</dbReference>
<feature type="signal peptide" evidence="1">
    <location>
        <begin position="1"/>
        <end position="20"/>
    </location>
</feature>
<dbReference type="PANTHER" id="PTHR46820:SF1">
    <property type="entry name" value="HISTONE-LYSINE N-METHYLTRANSFERASE SETD7"/>
    <property type="match status" value="1"/>
</dbReference>
<dbReference type="Gene3D" id="3.90.930.1">
    <property type="match status" value="1"/>
</dbReference>
<accession>A0ABS3BEY1</accession>